<reference evidence="3 4" key="1">
    <citation type="journal article" date="2019" name="Sci. Rep.">
        <title>Orb-weaving spider Araneus ventricosus genome elucidates the spidroin gene catalogue.</title>
        <authorList>
            <person name="Kono N."/>
            <person name="Nakamura H."/>
            <person name="Ohtoshi R."/>
            <person name="Moran D.A.P."/>
            <person name="Shinohara A."/>
            <person name="Yoshida Y."/>
            <person name="Fujiwara M."/>
            <person name="Mori M."/>
            <person name="Tomita M."/>
            <person name="Arakawa K."/>
        </authorList>
    </citation>
    <scope>NUCLEOTIDE SEQUENCE [LARGE SCALE GENOMIC DNA]</scope>
</reference>
<name>A0A4Y2RRB2_ARAVE</name>
<protein>
    <submittedName>
        <fullName evidence="3">Uncharacterized protein</fullName>
    </submittedName>
</protein>
<dbReference type="AlphaFoldDB" id="A0A4Y2RRB2"/>
<keyword evidence="4" id="KW-1185">Reference proteome</keyword>
<feature type="region of interest" description="Disordered" evidence="1">
    <location>
        <begin position="77"/>
        <end position="109"/>
    </location>
</feature>
<gene>
    <name evidence="3" type="ORF">AVEN_216062_1</name>
</gene>
<organism evidence="3 4">
    <name type="scientific">Araneus ventricosus</name>
    <name type="common">Orbweaver spider</name>
    <name type="synonym">Epeira ventricosa</name>
    <dbReference type="NCBI Taxonomy" id="182803"/>
    <lineage>
        <taxon>Eukaryota</taxon>
        <taxon>Metazoa</taxon>
        <taxon>Ecdysozoa</taxon>
        <taxon>Arthropoda</taxon>
        <taxon>Chelicerata</taxon>
        <taxon>Arachnida</taxon>
        <taxon>Araneae</taxon>
        <taxon>Araneomorphae</taxon>
        <taxon>Entelegynae</taxon>
        <taxon>Araneoidea</taxon>
        <taxon>Araneidae</taxon>
        <taxon>Araneus</taxon>
    </lineage>
</organism>
<evidence type="ECO:0000256" key="1">
    <source>
        <dbReference type="SAM" id="MobiDB-lite"/>
    </source>
</evidence>
<sequence>MNWAWWTSPLATPISRFIDLRLLFMETSEESCSWTPFDSIEDLVARISVAAARVSEISGMFESVLQSLHRRCQVRIHDGSSVKSDHASMRRSRAHDSTTVPPRSPDERRRISYMQKYFQTQIEEID</sequence>
<feature type="signal peptide" evidence="2">
    <location>
        <begin position="1"/>
        <end position="17"/>
    </location>
</feature>
<feature type="chain" id="PRO_5021205149" evidence="2">
    <location>
        <begin position="18"/>
        <end position="126"/>
    </location>
</feature>
<keyword evidence="2" id="KW-0732">Signal</keyword>
<accession>A0A4Y2RRB2</accession>
<comment type="caution">
    <text evidence="3">The sequence shown here is derived from an EMBL/GenBank/DDBJ whole genome shotgun (WGS) entry which is preliminary data.</text>
</comment>
<dbReference type="Proteomes" id="UP000499080">
    <property type="component" value="Unassembled WGS sequence"/>
</dbReference>
<dbReference type="EMBL" id="BGPR01018090">
    <property type="protein sequence ID" value="GBN78238.1"/>
    <property type="molecule type" value="Genomic_DNA"/>
</dbReference>
<evidence type="ECO:0000313" key="3">
    <source>
        <dbReference type="EMBL" id="GBN78238.1"/>
    </source>
</evidence>
<proteinExistence type="predicted"/>
<evidence type="ECO:0000313" key="4">
    <source>
        <dbReference type="Proteomes" id="UP000499080"/>
    </source>
</evidence>
<evidence type="ECO:0000256" key="2">
    <source>
        <dbReference type="SAM" id="SignalP"/>
    </source>
</evidence>
<feature type="compositionally biased region" description="Basic and acidic residues" evidence="1">
    <location>
        <begin position="77"/>
        <end position="88"/>
    </location>
</feature>